<dbReference type="GO" id="GO:0046872">
    <property type="term" value="F:metal ion binding"/>
    <property type="evidence" value="ECO:0007669"/>
    <property type="project" value="UniProtKB-KW"/>
</dbReference>
<evidence type="ECO:0000313" key="4">
    <source>
        <dbReference type="EMBL" id="MBK1878513.1"/>
    </source>
</evidence>
<name>A0A934VSC3_9BACT</name>
<gene>
    <name evidence="4" type="ORF">JIN87_16650</name>
</gene>
<dbReference type="EMBL" id="JAENIL010000031">
    <property type="protein sequence ID" value="MBK1878513.1"/>
    <property type="molecule type" value="Genomic_DNA"/>
</dbReference>
<dbReference type="InterPro" id="IPR036069">
    <property type="entry name" value="DUF34/NIF3_sf"/>
</dbReference>
<reference evidence="4" key="1">
    <citation type="submission" date="2021-01" db="EMBL/GenBank/DDBJ databases">
        <title>Modified the classification status of verrucomicrobia.</title>
        <authorList>
            <person name="Feng X."/>
        </authorList>
    </citation>
    <scope>NUCLEOTIDE SEQUENCE</scope>
    <source>
        <strain evidence="4">KCTC 13126</strain>
    </source>
</reference>
<keyword evidence="5" id="KW-1185">Reference proteome</keyword>
<comment type="similarity">
    <text evidence="1">Belongs to the GTP cyclohydrolase I type 2/NIF3 family.</text>
</comment>
<feature type="binding site" evidence="3">
    <location>
        <position position="194"/>
    </location>
    <ligand>
        <name>a divalent metal cation</name>
        <dbReference type="ChEBI" id="CHEBI:60240"/>
        <label>1</label>
    </ligand>
</feature>
<evidence type="ECO:0000256" key="2">
    <source>
        <dbReference type="ARBA" id="ARBA00022723"/>
    </source>
</evidence>
<evidence type="ECO:0000256" key="1">
    <source>
        <dbReference type="ARBA" id="ARBA00006964"/>
    </source>
</evidence>
<feature type="binding site" evidence="3">
    <location>
        <position position="31"/>
    </location>
    <ligand>
        <name>a divalent metal cation</name>
        <dbReference type="ChEBI" id="CHEBI:60240"/>
        <label>1</label>
    </ligand>
</feature>
<protein>
    <submittedName>
        <fullName evidence="4">Nif3-like dinuclear metal center hexameric protein</fullName>
    </submittedName>
</protein>
<dbReference type="AlphaFoldDB" id="A0A934VSC3"/>
<organism evidence="4 5">
    <name type="scientific">Pelagicoccus mobilis</name>
    <dbReference type="NCBI Taxonomy" id="415221"/>
    <lineage>
        <taxon>Bacteria</taxon>
        <taxon>Pseudomonadati</taxon>
        <taxon>Verrucomicrobiota</taxon>
        <taxon>Opitutia</taxon>
        <taxon>Puniceicoccales</taxon>
        <taxon>Pelagicoccaceae</taxon>
        <taxon>Pelagicoccus</taxon>
    </lineage>
</organism>
<dbReference type="Gene3D" id="3.40.1390.30">
    <property type="entry name" value="NIF3 (NGG1p interacting factor 3)-like"/>
    <property type="match status" value="2"/>
</dbReference>
<dbReference type="Proteomes" id="UP000617628">
    <property type="component" value="Unassembled WGS sequence"/>
</dbReference>
<sequence length="230" mass="25665">MSVSRVAVCFVASVEVVRKAIACGAEMIVTHEPTWYNASDEFFEWMEADTVQREKRQLIEDSGLAVWRFHDYMHAIRPDLIDVGVVEEMGWSDFRIEGSYKRFRISEQTVADVANALKVALNATCPRLVGDPDLVVSQVAFCAGAPASRSQIQALRDESVELLVGGESREWETVEYVRDAVALGQRKAYLILGHSASEEGGMKHAASWLRRILPEVQVEYIESGDPFVAV</sequence>
<accession>A0A934VSC3</accession>
<keyword evidence="2 3" id="KW-0479">Metal-binding</keyword>
<evidence type="ECO:0000313" key="5">
    <source>
        <dbReference type="Proteomes" id="UP000617628"/>
    </source>
</evidence>
<dbReference type="InterPro" id="IPR002678">
    <property type="entry name" value="DUF34/NIF3"/>
</dbReference>
<dbReference type="SUPFAM" id="SSF102705">
    <property type="entry name" value="NIF3 (NGG1p interacting factor 3)-like"/>
    <property type="match status" value="1"/>
</dbReference>
<evidence type="ECO:0000256" key="3">
    <source>
        <dbReference type="PIRSR" id="PIRSR602678-1"/>
    </source>
</evidence>
<comment type="caution">
    <text evidence="4">The sequence shown here is derived from an EMBL/GenBank/DDBJ whole genome shotgun (WGS) entry which is preliminary data.</text>
</comment>
<feature type="binding site" evidence="3">
    <location>
        <position position="198"/>
    </location>
    <ligand>
        <name>a divalent metal cation</name>
        <dbReference type="ChEBI" id="CHEBI:60240"/>
        <label>1</label>
    </ligand>
</feature>
<proteinExistence type="inferred from homology"/>
<dbReference type="PANTHER" id="PTHR13799:SF14">
    <property type="entry name" value="GTP CYCLOHYDROLASE 1 TYPE 2 HOMOLOG"/>
    <property type="match status" value="1"/>
</dbReference>
<dbReference type="Pfam" id="PF01784">
    <property type="entry name" value="DUF34_NIF3"/>
    <property type="match status" value="1"/>
</dbReference>
<dbReference type="PANTHER" id="PTHR13799">
    <property type="entry name" value="NGG1 INTERACTING FACTOR 3"/>
    <property type="match status" value="1"/>
</dbReference>
<dbReference type="GO" id="GO:0005737">
    <property type="term" value="C:cytoplasm"/>
    <property type="evidence" value="ECO:0007669"/>
    <property type="project" value="TreeGrafter"/>
</dbReference>